<dbReference type="Gene3D" id="3.40.30.10">
    <property type="entry name" value="Glutaredoxin"/>
    <property type="match status" value="1"/>
</dbReference>
<keyword evidence="2" id="KW-0732">Signal</keyword>
<evidence type="ECO:0000256" key="5">
    <source>
        <dbReference type="ARBA" id="ARBA00023284"/>
    </source>
</evidence>
<evidence type="ECO:0000256" key="1">
    <source>
        <dbReference type="ARBA" id="ARBA00005791"/>
    </source>
</evidence>
<dbReference type="InterPro" id="IPR036249">
    <property type="entry name" value="Thioredoxin-like_sf"/>
</dbReference>
<comment type="similarity">
    <text evidence="1">Belongs to the thioredoxin family. DsbA subfamily.</text>
</comment>
<keyword evidence="6" id="KW-0812">Transmembrane</keyword>
<proteinExistence type="inferred from homology"/>
<evidence type="ECO:0000256" key="2">
    <source>
        <dbReference type="ARBA" id="ARBA00022729"/>
    </source>
</evidence>
<dbReference type="SUPFAM" id="SSF52833">
    <property type="entry name" value="Thioredoxin-like"/>
    <property type="match status" value="1"/>
</dbReference>
<dbReference type="Pfam" id="PF13462">
    <property type="entry name" value="Thioredoxin_4"/>
    <property type="match status" value="1"/>
</dbReference>
<feature type="transmembrane region" description="Helical" evidence="6">
    <location>
        <begin position="12"/>
        <end position="31"/>
    </location>
</feature>
<organism evidence="8 9">
    <name type="scientific">Candidatus Kaiserbacteria bacterium RIFCSPLOWO2_12_FULL_45_26</name>
    <dbReference type="NCBI Taxonomy" id="1798525"/>
    <lineage>
        <taxon>Bacteria</taxon>
        <taxon>Candidatus Kaiseribacteriota</taxon>
    </lineage>
</organism>
<dbReference type="InterPro" id="IPR013766">
    <property type="entry name" value="Thioredoxin_domain"/>
</dbReference>
<dbReference type="Proteomes" id="UP000177325">
    <property type="component" value="Unassembled WGS sequence"/>
</dbReference>
<dbReference type="AlphaFoldDB" id="A0A1F6FGH4"/>
<dbReference type="EMBL" id="MFMM01000001">
    <property type="protein sequence ID" value="OGG84965.1"/>
    <property type="molecule type" value="Genomic_DNA"/>
</dbReference>
<keyword evidence="3" id="KW-0560">Oxidoreductase</keyword>
<evidence type="ECO:0000313" key="8">
    <source>
        <dbReference type="EMBL" id="OGG84965.1"/>
    </source>
</evidence>
<evidence type="ECO:0000256" key="3">
    <source>
        <dbReference type="ARBA" id="ARBA00023002"/>
    </source>
</evidence>
<sequence length="227" mass="24926">MSTFFNGLKNPWVVIGIIVVVLFGGSFWYAGSTADKNNEGITFESHIKGNPEATVELVEYSDFQCPACATFQPVLEDVLSQFGGSIKFEYKHFPLPIHPLAEPAARAAEAAGQQGKFFEFHDMLFANQAGWSNSVNPAIQFVQYAEKLELDIETFKRHLNSSMVRERVKEGLTEARGLGLTGTPTFFLNGEKMVITTYEDFVNQITAAVNPEAATGTSTAPVVEFGI</sequence>
<dbReference type="STRING" id="1798525.A3G90_02775"/>
<dbReference type="PANTHER" id="PTHR13887:SF14">
    <property type="entry name" value="DISULFIDE BOND FORMATION PROTEIN D"/>
    <property type="match status" value="1"/>
</dbReference>
<keyword evidence="4" id="KW-1015">Disulfide bond</keyword>
<evidence type="ECO:0000256" key="4">
    <source>
        <dbReference type="ARBA" id="ARBA00023157"/>
    </source>
</evidence>
<dbReference type="InterPro" id="IPR012336">
    <property type="entry name" value="Thioredoxin-like_fold"/>
</dbReference>
<dbReference type="GO" id="GO:0016491">
    <property type="term" value="F:oxidoreductase activity"/>
    <property type="evidence" value="ECO:0007669"/>
    <property type="project" value="UniProtKB-KW"/>
</dbReference>
<name>A0A1F6FGH4_9BACT</name>
<evidence type="ECO:0000256" key="6">
    <source>
        <dbReference type="SAM" id="Phobius"/>
    </source>
</evidence>
<evidence type="ECO:0000259" key="7">
    <source>
        <dbReference type="PROSITE" id="PS51352"/>
    </source>
</evidence>
<keyword evidence="5" id="KW-0676">Redox-active center</keyword>
<gene>
    <name evidence="8" type="ORF">A3G90_02775</name>
</gene>
<accession>A0A1F6FGH4</accession>
<dbReference type="PANTHER" id="PTHR13887">
    <property type="entry name" value="GLUTATHIONE S-TRANSFERASE KAPPA"/>
    <property type="match status" value="1"/>
</dbReference>
<keyword evidence="6" id="KW-1133">Transmembrane helix</keyword>
<dbReference type="PROSITE" id="PS51352">
    <property type="entry name" value="THIOREDOXIN_2"/>
    <property type="match status" value="1"/>
</dbReference>
<reference evidence="8 9" key="1">
    <citation type="journal article" date="2016" name="Nat. Commun.">
        <title>Thousands of microbial genomes shed light on interconnected biogeochemical processes in an aquifer system.</title>
        <authorList>
            <person name="Anantharaman K."/>
            <person name="Brown C.T."/>
            <person name="Hug L.A."/>
            <person name="Sharon I."/>
            <person name="Castelle C.J."/>
            <person name="Probst A.J."/>
            <person name="Thomas B.C."/>
            <person name="Singh A."/>
            <person name="Wilkins M.J."/>
            <person name="Karaoz U."/>
            <person name="Brodie E.L."/>
            <person name="Williams K.H."/>
            <person name="Hubbard S.S."/>
            <person name="Banfield J.F."/>
        </authorList>
    </citation>
    <scope>NUCLEOTIDE SEQUENCE [LARGE SCALE GENOMIC DNA]</scope>
</reference>
<keyword evidence="6" id="KW-0472">Membrane</keyword>
<protein>
    <recommendedName>
        <fullName evidence="7">Thioredoxin domain-containing protein</fullName>
    </recommendedName>
</protein>
<comment type="caution">
    <text evidence="8">The sequence shown here is derived from an EMBL/GenBank/DDBJ whole genome shotgun (WGS) entry which is preliminary data.</text>
</comment>
<evidence type="ECO:0000313" key="9">
    <source>
        <dbReference type="Proteomes" id="UP000177325"/>
    </source>
</evidence>
<feature type="domain" description="Thioredoxin" evidence="7">
    <location>
        <begin position="21"/>
        <end position="210"/>
    </location>
</feature>